<dbReference type="PANTHER" id="PTHR43667">
    <property type="entry name" value="CYCLOPROPANE-FATTY-ACYL-PHOSPHOLIPID SYNTHASE"/>
    <property type="match status" value="1"/>
</dbReference>
<dbReference type="InterPro" id="IPR025714">
    <property type="entry name" value="Methyltranfer_dom"/>
</dbReference>
<feature type="domain" description="Methyltransferase regulatory" evidence="1">
    <location>
        <begin position="223"/>
        <end position="311"/>
    </location>
</feature>
<dbReference type="Gene3D" id="3.40.50.150">
    <property type="entry name" value="Vaccinia Virus protein VP39"/>
    <property type="match status" value="1"/>
</dbReference>
<dbReference type="EMBL" id="PVNL01000001">
    <property type="protein sequence ID" value="PRQ10252.1"/>
    <property type="molecule type" value="Genomic_DNA"/>
</dbReference>
<dbReference type="SUPFAM" id="SSF53335">
    <property type="entry name" value="S-adenosyl-L-methionine-dependent methyltransferases"/>
    <property type="match status" value="1"/>
</dbReference>
<accession>A0A2S9YYV3</accession>
<feature type="domain" description="PKMT C-terminal winged helix" evidence="3">
    <location>
        <begin position="445"/>
        <end position="537"/>
    </location>
</feature>
<dbReference type="AlphaFoldDB" id="A0A2S9YYV3"/>
<organism evidence="4 5">
    <name type="scientific">Enhygromyxa salina</name>
    <dbReference type="NCBI Taxonomy" id="215803"/>
    <lineage>
        <taxon>Bacteria</taxon>
        <taxon>Pseudomonadati</taxon>
        <taxon>Myxococcota</taxon>
        <taxon>Polyangia</taxon>
        <taxon>Nannocystales</taxon>
        <taxon>Nannocystaceae</taxon>
        <taxon>Enhygromyxa</taxon>
    </lineage>
</organism>
<proteinExistence type="predicted"/>
<dbReference type="CDD" id="cd02440">
    <property type="entry name" value="AdoMet_MTases"/>
    <property type="match status" value="1"/>
</dbReference>
<dbReference type="InterPro" id="IPR018773">
    <property type="entry name" value="MeTrfase_reg_dom_prd"/>
</dbReference>
<evidence type="ECO:0000259" key="1">
    <source>
        <dbReference type="Pfam" id="PF10119"/>
    </source>
</evidence>
<dbReference type="PANTHER" id="PTHR43667:SF2">
    <property type="entry name" value="FATTY ACID C-METHYL TRANSFERASE"/>
    <property type="match status" value="1"/>
</dbReference>
<dbReference type="InterPro" id="IPR029063">
    <property type="entry name" value="SAM-dependent_MTases_sf"/>
</dbReference>
<comment type="caution">
    <text evidence="4">The sequence shown here is derived from an EMBL/GenBank/DDBJ whole genome shotgun (WGS) entry which is preliminary data.</text>
</comment>
<gene>
    <name evidence="4" type="ORF">ENSA7_00610</name>
</gene>
<protein>
    <recommendedName>
        <fullName evidence="6">tRNA (Guanine-N(7)-)-methyltransferase</fullName>
    </recommendedName>
</protein>
<dbReference type="InterPro" id="IPR050723">
    <property type="entry name" value="CFA/CMAS"/>
</dbReference>
<reference evidence="4 5" key="1">
    <citation type="submission" date="2018-03" db="EMBL/GenBank/DDBJ databases">
        <title>Draft Genome Sequences of the Obligatory Marine Myxobacteria Enhygromyxa salina SWB007.</title>
        <authorList>
            <person name="Poehlein A."/>
            <person name="Moghaddam J.A."/>
            <person name="Harms H."/>
            <person name="Alanjari M."/>
            <person name="Koenig G.M."/>
            <person name="Daniel R."/>
            <person name="Schaeberle T.F."/>
        </authorList>
    </citation>
    <scope>NUCLEOTIDE SEQUENCE [LARGE SCALE GENOMIC DNA]</scope>
    <source>
        <strain evidence="4 5">SWB007</strain>
    </source>
</reference>
<dbReference type="Pfam" id="PF13847">
    <property type="entry name" value="Methyltransf_31"/>
    <property type="match status" value="1"/>
</dbReference>
<evidence type="ECO:0000313" key="4">
    <source>
        <dbReference type="EMBL" id="PRQ10252.1"/>
    </source>
</evidence>
<feature type="domain" description="Methyltransferase" evidence="2">
    <location>
        <begin position="42"/>
        <end position="158"/>
    </location>
</feature>
<dbReference type="Pfam" id="PF21782">
    <property type="entry name" value="WHD_PKMT"/>
    <property type="match status" value="1"/>
</dbReference>
<dbReference type="Pfam" id="PF10119">
    <property type="entry name" value="MethyTransf_Reg"/>
    <property type="match status" value="1"/>
</dbReference>
<name>A0A2S9YYV3_9BACT</name>
<sequence>MTDGYDPVPYPSLCHPQTHPDWLRVLGLLFGVEPTPAPVERARILELGCACGGNLLPMAEHLPASRFVGIDRSRTQIDRAQADAQALGLDNLELHVADILELDPATLGRFDYIICHGVFSWVSRPVQDRILALLPALLEPRGLAVVSYNVYPGCHAREMVRQLMKYRTRGVASPTLQLAAARTVLDFVTNAVAARREHAGVTEPEAYSLALAREREVVRRVPDAYLFHEHLEPDNAPLYFHEFIGRVGAVNDGAGLGYVCDASLDTMVARDLAPATLTELAKLAEATDDPLAVEQYLDFVRNRELRVSVLSRGDSRRARQIQPAALPGLRFAMHGQVHCDDPTQLLASEAPVSFQILSSPDAKLSIGASDPLTKAALVELCAVWPTSVGFEQLERSARGRLATAGHDSTTPTREQLVASLIECMVRNAVVARCWEPPIGAASSARPRISAFNRRMAGRDGWLAALEHRPFVLEPTLAHLVPLLDGTRDHDALLDALAGLVETGDLTPRQDGEPIRDPAALRAALAEFLRASLRSLAQLPALMGDPVSASES</sequence>
<evidence type="ECO:0000259" key="3">
    <source>
        <dbReference type="Pfam" id="PF21782"/>
    </source>
</evidence>
<evidence type="ECO:0008006" key="6">
    <source>
        <dbReference type="Google" id="ProtNLM"/>
    </source>
</evidence>
<dbReference type="RefSeq" id="WP_181232818.1">
    <property type="nucleotide sequence ID" value="NZ_PVNL01000001.1"/>
</dbReference>
<dbReference type="Proteomes" id="UP000238823">
    <property type="component" value="Unassembled WGS sequence"/>
</dbReference>
<evidence type="ECO:0000313" key="5">
    <source>
        <dbReference type="Proteomes" id="UP000238823"/>
    </source>
</evidence>
<dbReference type="InterPro" id="IPR048976">
    <property type="entry name" value="WHD_PKMT"/>
</dbReference>
<evidence type="ECO:0000259" key="2">
    <source>
        <dbReference type="Pfam" id="PF13847"/>
    </source>
</evidence>